<dbReference type="EC" id="3.1.3.1" evidence="3 14"/>
<evidence type="ECO:0000256" key="1">
    <source>
        <dbReference type="ARBA" id="ARBA00004141"/>
    </source>
</evidence>
<dbReference type="VEuPathDB" id="FungiDB:SeMB42_g05485"/>
<evidence type="ECO:0000256" key="2">
    <source>
        <dbReference type="ARBA" id="ARBA00005984"/>
    </source>
</evidence>
<feature type="transmembrane region" description="Helical" evidence="16">
    <location>
        <begin position="709"/>
        <end position="728"/>
    </location>
</feature>
<feature type="compositionally biased region" description="Low complexity" evidence="15">
    <location>
        <begin position="528"/>
        <end position="542"/>
    </location>
</feature>
<evidence type="ECO:0000256" key="4">
    <source>
        <dbReference type="ARBA" id="ARBA00022692"/>
    </source>
</evidence>
<accession>A0A507CR47</accession>
<feature type="transmembrane region" description="Helical" evidence="16">
    <location>
        <begin position="740"/>
        <end position="762"/>
    </location>
</feature>
<feature type="transmembrane region" description="Helical" evidence="16">
    <location>
        <begin position="821"/>
        <end position="842"/>
    </location>
</feature>
<evidence type="ECO:0000256" key="10">
    <source>
        <dbReference type="ARBA" id="ARBA00023136"/>
    </source>
</evidence>
<dbReference type="InterPro" id="IPR002293">
    <property type="entry name" value="AA/rel_permease1"/>
</dbReference>
<dbReference type="Gene3D" id="3.40.720.10">
    <property type="entry name" value="Alkaline Phosphatase, subunit A"/>
    <property type="match status" value="1"/>
</dbReference>
<feature type="binding site" evidence="12">
    <location>
        <position position="440"/>
    </location>
    <ligand>
        <name>Zn(2+)</name>
        <dbReference type="ChEBI" id="CHEBI:29105"/>
        <label>2</label>
    </ligand>
</feature>
<organism evidence="17 18">
    <name type="scientific">Synchytrium endobioticum</name>
    <dbReference type="NCBI Taxonomy" id="286115"/>
    <lineage>
        <taxon>Eukaryota</taxon>
        <taxon>Fungi</taxon>
        <taxon>Fungi incertae sedis</taxon>
        <taxon>Chytridiomycota</taxon>
        <taxon>Chytridiomycota incertae sedis</taxon>
        <taxon>Chytridiomycetes</taxon>
        <taxon>Synchytriales</taxon>
        <taxon>Synchytriaceae</taxon>
        <taxon>Synchytrium</taxon>
    </lineage>
</organism>
<keyword evidence="6 14" id="KW-0378">Hydrolase</keyword>
<dbReference type="EMBL" id="QEAN01000263">
    <property type="protein sequence ID" value="TPX41637.1"/>
    <property type="molecule type" value="Genomic_DNA"/>
</dbReference>
<feature type="binding site" evidence="12">
    <location>
        <position position="337"/>
    </location>
    <ligand>
        <name>Zn(2+)</name>
        <dbReference type="ChEBI" id="CHEBI:29105"/>
        <label>2</label>
    </ligand>
</feature>
<dbReference type="InterPro" id="IPR018299">
    <property type="entry name" value="Alkaline_phosphatase_AS"/>
</dbReference>
<feature type="binding site" evidence="12">
    <location>
        <position position="49"/>
    </location>
    <ligand>
        <name>Zn(2+)</name>
        <dbReference type="ChEBI" id="CHEBI:29105"/>
        <label>2</label>
    </ligand>
</feature>
<feature type="transmembrane region" description="Helical" evidence="16">
    <location>
        <begin position="863"/>
        <end position="889"/>
    </location>
</feature>
<comment type="caution">
    <text evidence="17">The sequence shown here is derived from an EMBL/GenBank/DDBJ whole genome shotgun (WGS) entry which is preliminary data.</text>
</comment>
<keyword evidence="18" id="KW-1185">Reference proteome</keyword>
<evidence type="ECO:0000256" key="3">
    <source>
        <dbReference type="ARBA" id="ARBA00012647"/>
    </source>
</evidence>
<feature type="binding site" evidence="12">
    <location>
        <position position="150"/>
    </location>
    <ligand>
        <name>Mg(2+)</name>
        <dbReference type="ChEBI" id="CHEBI:18420"/>
    </ligand>
</feature>
<dbReference type="InterPro" id="IPR017850">
    <property type="entry name" value="Alkaline_phosphatase_core_sf"/>
</dbReference>
<dbReference type="GO" id="GO:0046872">
    <property type="term" value="F:metal ion binding"/>
    <property type="evidence" value="ECO:0007669"/>
    <property type="project" value="UniProtKB-KW"/>
</dbReference>
<evidence type="ECO:0000256" key="15">
    <source>
        <dbReference type="SAM" id="MobiDB-lite"/>
    </source>
</evidence>
<dbReference type="SUPFAM" id="SSF53649">
    <property type="entry name" value="Alkaline phosphatase-like"/>
    <property type="match status" value="1"/>
</dbReference>
<keyword evidence="4 16" id="KW-0812">Transmembrane</keyword>
<feature type="binding site" evidence="12">
    <location>
        <position position="148"/>
    </location>
    <ligand>
        <name>Mg(2+)</name>
        <dbReference type="ChEBI" id="CHEBI:18420"/>
    </ligand>
</feature>
<dbReference type="CDD" id="cd16012">
    <property type="entry name" value="ALP"/>
    <property type="match status" value="1"/>
</dbReference>
<protein>
    <recommendedName>
        <fullName evidence="3 14">Alkaline phosphatase</fullName>
        <ecNumber evidence="3 14">3.1.3.1</ecNumber>
    </recommendedName>
</protein>
<dbReference type="PROSITE" id="PS00123">
    <property type="entry name" value="ALKALINE_PHOSPHATASE"/>
    <property type="match status" value="1"/>
</dbReference>
<feature type="transmembrane region" description="Helical" evidence="16">
    <location>
        <begin position="1010"/>
        <end position="1033"/>
    </location>
</feature>
<evidence type="ECO:0000256" key="14">
    <source>
        <dbReference type="RuleBase" id="RU003947"/>
    </source>
</evidence>
<dbReference type="PANTHER" id="PTHR11785:SF353">
    <property type="entry name" value="METHIONINE TRANSPORTER (EUROFUNG)"/>
    <property type="match status" value="1"/>
</dbReference>
<evidence type="ECO:0000256" key="7">
    <source>
        <dbReference type="ARBA" id="ARBA00022833"/>
    </source>
</evidence>
<dbReference type="Gene3D" id="1.10.60.40">
    <property type="match status" value="1"/>
</dbReference>
<feature type="transmembrane region" description="Helical" evidence="16">
    <location>
        <begin position="895"/>
        <end position="912"/>
    </location>
</feature>
<comment type="cofactor">
    <cofactor evidence="12">
        <name>Mg(2+)</name>
        <dbReference type="ChEBI" id="CHEBI:18420"/>
    </cofactor>
    <text evidence="12">Binds 1 Mg(2+) ion.</text>
</comment>
<comment type="subcellular location">
    <subcellularLocation>
        <location evidence="1">Membrane</location>
        <topology evidence="1">Multi-pass membrane protein</topology>
    </subcellularLocation>
</comment>
<feature type="transmembrane region" description="Helical" evidence="16">
    <location>
        <begin position="924"/>
        <end position="948"/>
    </location>
</feature>
<evidence type="ECO:0000256" key="9">
    <source>
        <dbReference type="ARBA" id="ARBA00022989"/>
    </source>
</evidence>
<dbReference type="GO" id="GO:0004035">
    <property type="term" value="F:alkaline phosphatase activity"/>
    <property type="evidence" value="ECO:0007669"/>
    <property type="project" value="UniProtKB-EC"/>
</dbReference>
<reference evidence="17 18" key="1">
    <citation type="journal article" date="2019" name="Sci. Rep.">
        <title>Comparative genomics of chytrid fungi reveal insights into the obligate biotrophic and pathogenic lifestyle of Synchytrium endobioticum.</title>
        <authorList>
            <person name="van de Vossenberg B.T.L.H."/>
            <person name="Warris S."/>
            <person name="Nguyen H.D.T."/>
            <person name="van Gent-Pelzer M.P.E."/>
            <person name="Joly D.L."/>
            <person name="van de Geest H.C."/>
            <person name="Bonants P.J.M."/>
            <person name="Smith D.S."/>
            <person name="Levesque C.A."/>
            <person name="van der Lee T.A.J."/>
        </authorList>
    </citation>
    <scope>NUCLEOTIDE SEQUENCE [LARGE SCALE GENOMIC DNA]</scope>
    <source>
        <strain evidence="17 18">MB42</strain>
    </source>
</reference>
<evidence type="ECO:0000256" key="11">
    <source>
        <dbReference type="PIRSR" id="PIRSR601952-1"/>
    </source>
</evidence>
<dbReference type="STRING" id="286115.A0A507CR47"/>
<proteinExistence type="inferred from homology"/>
<feature type="binding site" evidence="12">
    <location>
        <position position="294"/>
    </location>
    <ligand>
        <name>Zn(2+)</name>
        <dbReference type="ChEBI" id="CHEBI:29105"/>
        <label>2</label>
    </ligand>
</feature>
<comment type="similarity">
    <text evidence="2 13">Belongs to the alkaline phosphatase family.</text>
</comment>
<keyword evidence="10 16" id="KW-0472">Membrane</keyword>
<feature type="region of interest" description="Disordered" evidence="15">
    <location>
        <begin position="526"/>
        <end position="547"/>
    </location>
</feature>
<keyword evidence="9 16" id="KW-1133">Transmembrane helix</keyword>
<feature type="transmembrane region" description="Helical" evidence="16">
    <location>
        <begin position="954"/>
        <end position="971"/>
    </location>
</feature>
<dbReference type="SMART" id="SM00098">
    <property type="entry name" value="alkPPc"/>
    <property type="match status" value="1"/>
</dbReference>
<keyword evidence="5 12" id="KW-0479">Metal-binding</keyword>
<feature type="active site" description="Phosphoserine intermediate" evidence="11">
    <location>
        <position position="97"/>
    </location>
</feature>
<dbReference type="Pfam" id="PF13520">
    <property type="entry name" value="AA_permease_2"/>
    <property type="match status" value="1"/>
</dbReference>
<evidence type="ECO:0000256" key="13">
    <source>
        <dbReference type="RuleBase" id="RU003946"/>
    </source>
</evidence>
<evidence type="ECO:0000256" key="12">
    <source>
        <dbReference type="PIRSR" id="PIRSR601952-2"/>
    </source>
</evidence>
<evidence type="ECO:0000256" key="6">
    <source>
        <dbReference type="ARBA" id="ARBA00022801"/>
    </source>
</evidence>
<keyword evidence="7 12" id="KW-0862">Zinc</keyword>
<dbReference type="Gene3D" id="1.20.1740.10">
    <property type="entry name" value="Amino acid/polyamine transporter I"/>
    <property type="match status" value="1"/>
</dbReference>
<dbReference type="InterPro" id="IPR001952">
    <property type="entry name" value="Alkaline_phosphatase"/>
</dbReference>
<gene>
    <name evidence="17" type="primary">PHO8</name>
    <name evidence="17" type="ORF">SeMB42_g05485</name>
</gene>
<feature type="transmembrane region" description="Helical" evidence="16">
    <location>
        <begin position="619"/>
        <end position="642"/>
    </location>
</feature>
<dbReference type="PANTHER" id="PTHR11785">
    <property type="entry name" value="AMINO ACID TRANSPORTER"/>
    <property type="match status" value="1"/>
</dbReference>
<evidence type="ECO:0000313" key="18">
    <source>
        <dbReference type="Proteomes" id="UP000317494"/>
    </source>
</evidence>
<dbReference type="Proteomes" id="UP000317494">
    <property type="component" value="Unassembled WGS sequence"/>
</dbReference>
<comment type="catalytic activity">
    <reaction evidence="14">
        <text>a phosphate monoester + H2O = an alcohol + phosphate</text>
        <dbReference type="Rhea" id="RHEA:15017"/>
        <dbReference type="ChEBI" id="CHEBI:15377"/>
        <dbReference type="ChEBI" id="CHEBI:30879"/>
        <dbReference type="ChEBI" id="CHEBI:43474"/>
        <dbReference type="ChEBI" id="CHEBI:67140"/>
        <dbReference type="EC" id="3.1.3.1"/>
    </reaction>
</comment>
<evidence type="ECO:0000256" key="8">
    <source>
        <dbReference type="ARBA" id="ARBA00022842"/>
    </source>
</evidence>
<feature type="binding site" evidence="12">
    <location>
        <position position="298"/>
    </location>
    <ligand>
        <name>Zn(2+)</name>
        <dbReference type="ChEBI" id="CHEBI:29105"/>
        <label>2</label>
    </ligand>
</feature>
<dbReference type="InterPro" id="IPR050598">
    <property type="entry name" value="AminoAcid_Transporter"/>
</dbReference>
<feature type="binding site" evidence="12">
    <location>
        <position position="289"/>
    </location>
    <ligand>
        <name>Mg(2+)</name>
        <dbReference type="ChEBI" id="CHEBI:18420"/>
    </ligand>
</feature>
<keyword evidence="8 12" id="KW-0460">Magnesium</keyword>
<feature type="transmembrane region" description="Helical" evidence="16">
    <location>
        <begin position="586"/>
        <end position="607"/>
    </location>
</feature>
<dbReference type="GO" id="GO:0015179">
    <property type="term" value="F:L-amino acid transmembrane transporter activity"/>
    <property type="evidence" value="ECO:0007669"/>
    <property type="project" value="TreeGrafter"/>
</dbReference>
<feature type="transmembrane region" description="Helical" evidence="16">
    <location>
        <begin position="983"/>
        <end position="1004"/>
    </location>
</feature>
<dbReference type="PRINTS" id="PR00113">
    <property type="entry name" value="ALKPHPHTASE"/>
</dbReference>
<dbReference type="GO" id="GO:0016020">
    <property type="term" value="C:membrane"/>
    <property type="evidence" value="ECO:0007669"/>
    <property type="project" value="UniProtKB-SubCell"/>
</dbReference>
<name>A0A507CR47_9FUNG</name>
<dbReference type="AlphaFoldDB" id="A0A507CR47"/>
<feature type="binding site" evidence="12">
    <location>
        <position position="336"/>
    </location>
    <ligand>
        <name>Zn(2+)</name>
        <dbReference type="ChEBI" id="CHEBI:29105"/>
        <label>2</label>
    </ligand>
</feature>
<comment type="cofactor">
    <cofactor evidence="12">
        <name>Zn(2+)</name>
        <dbReference type="ChEBI" id="CHEBI:29105"/>
    </cofactor>
    <text evidence="12">Binds 2 Zn(2+) ions.</text>
</comment>
<feature type="binding site" evidence="12">
    <location>
        <position position="49"/>
    </location>
    <ligand>
        <name>Mg(2+)</name>
        <dbReference type="ChEBI" id="CHEBI:18420"/>
    </ligand>
</feature>
<evidence type="ECO:0000313" key="17">
    <source>
        <dbReference type="EMBL" id="TPX41637.1"/>
    </source>
</evidence>
<evidence type="ECO:0000256" key="16">
    <source>
        <dbReference type="SAM" id="Phobius"/>
    </source>
</evidence>
<evidence type="ECO:0000256" key="5">
    <source>
        <dbReference type="ARBA" id="ARBA00022723"/>
    </source>
</evidence>
<sequence length="1046" mass="113188">MLCDGFQYRIYWMMRLVSLFAVFSTAVICSNGALAESNEKKNLIFMISDGMGPSSQTMARQYYTTVNSLPDTFVLPLDPIHVGSVRTKSSSSLVTDSAAGATAFSCGIKTYNGAIAVDDSGKPCGTVLEAAKLDGYYTGLVVTSRVTHATPAAFIAHMFDRETDNDIALQLVGNSTLGRVVDVVMGGGYRNFLPKSVAGSRRKDEIDVLGLAVENGFHVVLDKAGLDALDSQSPLPVLALFTPSHMSFNMDRNPAKEPSLAAMTAKALDLLNATSNSDPKSKGFFIMIEGSRIDLAAHSNDASAHVRDILAYNDAVDIAKKYVDKIPNTILVSTSDHETGGLALAKQLTEEYPVYKWNPEALSRVRNSTEVIASHLIAKYPAGAPEDVIRRILAEWLAIPDASAADVEWLMRGPGHRELDAFLAKMLSDRAEVGWSTHGHSGGDVALYAYGRGTESLKGNMDNTEVGKFLAQYLEVDVDAVTARLQAARPLYGPHRCSSSHNPILLHLRATMAALPSFHYGSSHGEGTAPPLSAVSPTSSSSDDMNGYPDPKLAKTEFIPLQVKYARKEGIDPDDIDEHKEPERTMGWISGANLVVGMMIGSGIFAVSGKVLGYVGSPGMALVIWLVGGLASFAGTFCYIELGTMLPKSGGDQAYLDVQFPRPRGLLAFLFCWTAILGVRPGSEAVDANIFGQYILFPVYGSSDAIPRWYKMGLAVFCASSLTLLNIWSAKWSVRVHDWLTFAKLGTIMAISLMGLVVATGLTPVPVITSNFSDPFAGTSTNGSGYALALFKIFWSYDGWNNLNYSLGELKDPLKNLPKSATVGVSLITFLYITTNLAYFVVLSGPEMIAAEELVAGVFFKKVLGQVAGGVICPVLVAMAGFGAVAAMMYSGARIIQASAAAGVLPFSFWLKKIHPRTGTPVNALLFNWVLVMLYILAPPPGAAYNFLVDVSSYPTWIFYAFTVMGLLIIRRTRPDLKRPFKVWTPAAVFFILVCLFLIVYPWMPTEEPYPYYLPCLVAVVTGLSGIPVWWMVRRKIAETGMDFGS</sequence>
<dbReference type="Pfam" id="PF00245">
    <property type="entry name" value="Alk_phosphatase"/>
    <property type="match status" value="1"/>
</dbReference>